<comment type="caution">
    <text evidence="2">The sequence shown here is derived from an EMBL/GenBank/DDBJ whole genome shotgun (WGS) entry which is preliminary data.</text>
</comment>
<sequence length="285" mass="33120">MRFSGHDTFHCKQQWLLKGVRFIEECENVAFNDTSKAIKFLGVGKNMVSSVKYWLESFYITSSHKITPIGDFLLGLNGLDPYLEDEGTLWLLQFYLCHTGYASIFNILFTDYFKDKVSYEFTEEKVINFLRKMIEDSDLKAVSPNTLSTDFKVFIRSYLSISKDSKTLEDDFNSPLLELNLIESSEKDVFRINKTFRHIPPYIFAFAVMEIADGLNKNTLSYKLLQETIGNYFCMTNDSLEEQLQKLKETSDNFVYNEDGGMANIQIKNNNKVERDNILSRHYAQ</sequence>
<feature type="domain" description="DUF4007" evidence="1">
    <location>
        <begin position="3"/>
        <end position="283"/>
    </location>
</feature>
<dbReference type="EMBL" id="JACYFS010000003">
    <property type="protein sequence ID" value="MBD8083023.1"/>
    <property type="molecule type" value="Genomic_DNA"/>
</dbReference>
<reference evidence="2 3" key="1">
    <citation type="submission" date="2020-09" db="EMBL/GenBank/DDBJ databases">
        <title>Genome seq and assembly of Chryseobacterium sp.</title>
        <authorList>
            <person name="Chhetri G."/>
        </authorList>
    </citation>
    <scope>NUCLEOTIDE SEQUENCE [LARGE SCALE GENOMIC DNA]</scope>
    <source>
        <strain evidence="2 3">GCR10</strain>
    </source>
</reference>
<organism evidence="2 3">
    <name type="scientific">Chryseobacterium caseinilyticum</name>
    <dbReference type="NCBI Taxonomy" id="2771428"/>
    <lineage>
        <taxon>Bacteria</taxon>
        <taxon>Pseudomonadati</taxon>
        <taxon>Bacteroidota</taxon>
        <taxon>Flavobacteriia</taxon>
        <taxon>Flavobacteriales</taxon>
        <taxon>Weeksellaceae</taxon>
        <taxon>Chryseobacterium group</taxon>
        <taxon>Chryseobacterium</taxon>
    </lineage>
</organism>
<dbReference type="InterPro" id="IPR025248">
    <property type="entry name" value="DUF4007"/>
</dbReference>
<dbReference type="RefSeq" id="WP_191736974.1">
    <property type="nucleotide sequence ID" value="NZ_JACYFS010000003.1"/>
</dbReference>
<evidence type="ECO:0000313" key="3">
    <source>
        <dbReference type="Proteomes" id="UP000637299"/>
    </source>
</evidence>
<dbReference type="Pfam" id="PF13182">
    <property type="entry name" value="DUF4007"/>
    <property type="match status" value="1"/>
</dbReference>
<evidence type="ECO:0000313" key="2">
    <source>
        <dbReference type="EMBL" id="MBD8083023.1"/>
    </source>
</evidence>
<evidence type="ECO:0000259" key="1">
    <source>
        <dbReference type="Pfam" id="PF13182"/>
    </source>
</evidence>
<protein>
    <submittedName>
        <fullName evidence="2">DUF4007 family protein</fullName>
    </submittedName>
</protein>
<name>A0ABR8ZDU5_9FLAO</name>
<accession>A0ABR8ZDU5</accession>
<dbReference type="Proteomes" id="UP000637299">
    <property type="component" value="Unassembled WGS sequence"/>
</dbReference>
<gene>
    <name evidence="2" type="ORF">IC610_11405</name>
</gene>
<keyword evidence="3" id="KW-1185">Reference proteome</keyword>
<proteinExistence type="predicted"/>